<dbReference type="Proteomes" id="UP000288227">
    <property type="component" value="Unassembled WGS sequence"/>
</dbReference>
<evidence type="ECO:0000313" key="4">
    <source>
        <dbReference type="Proteomes" id="UP000288227"/>
    </source>
</evidence>
<dbReference type="SUPFAM" id="SSF53850">
    <property type="entry name" value="Periplasmic binding protein-like II"/>
    <property type="match status" value="1"/>
</dbReference>
<evidence type="ECO:0000313" key="3">
    <source>
        <dbReference type="EMBL" id="GCC51069.1"/>
    </source>
</evidence>
<dbReference type="OrthoDB" id="973690at2"/>
<proteinExistence type="predicted"/>
<sequence length="277" mass="30989">MRIVFIFLGLLLATEGFAQKYKGDSWAKVKASGGTLTVIYYEQPGLIYKDAATGKIKGVCADILDDFTKFVQEKYGKKLTINYAGQEQIFPEFLSITQNTPNILGVTNVTITDERKKILKFTPSFMSNPVVMLSHKDAPSISSVTEIGTTLKDYSAKVITGSTHVKVIEKIKKENAPALKVSYANSGGEILKEISEGPKFFTILDFTEYIDATRRQLPVKRQSINFGAAEELAFIMAKQTDWDQPWNEFLTPEYKKGVRYRKIIVDNLGATFLGILK</sequence>
<comment type="caution">
    <text evidence="3">The sequence shown here is derived from an EMBL/GenBank/DDBJ whole genome shotgun (WGS) entry which is preliminary data.</text>
</comment>
<dbReference type="SMART" id="SM00062">
    <property type="entry name" value="PBPb"/>
    <property type="match status" value="1"/>
</dbReference>
<evidence type="ECO:0000259" key="2">
    <source>
        <dbReference type="SMART" id="SM00062"/>
    </source>
</evidence>
<protein>
    <submittedName>
        <fullName evidence="3">ABC transporter substrate-binding protein</fullName>
    </submittedName>
</protein>
<dbReference type="InterPro" id="IPR001638">
    <property type="entry name" value="Solute-binding_3/MltF_N"/>
</dbReference>
<gene>
    <name evidence="3" type="ORF">SanaruYs_12890</name>
</gene>
<keyword evidence="1" id="KW-0732">Signal</keyword>
<organism evidence="3 4">
    <name type="scientific">Chryseotalea sanaruensis</name>
    <dbReference type="NCBI Taxonomy" id="2482724"/>
    <lineage>
        <taxon>Bacteria</taxon>
        <taxon>Pseudomonadati</taxon>
        <taxon>Bacteroidota</taxon>
        <taxon>Cytophagia</taxon>
        <taxon>Cytophagales</taxon>
        <taxon>Chryseotaleaceae</taxon>
        <taxon>Chryseotalea</taxon>
    </lineage>
</organism>
<dbReference type="AlphaFoldDB" id="A0A401U859"/>
<keyword evidence="4" id="KW-1185">Reference proteome</keyword>
<name>A0A401U859_9BACT</name>
<accession>A0A401U859</accession>
<dbReference type="PANTHER" id="PTHR35936">
    <property type="entry name" value="MEMBRANE-BOUND LYTIC MUREIN TRANSGLYCOSYLASE F"/>
    <property type="match status" value="1"/>
</dbReference>
<dbReference type="Gene3D" id="3.40.190.10">
    <property type="entry name" value="Periplasmic binding protein-like II"/>
    <property type="match status" value="2"/>
</dbReference>
<dbReference type="EMBL" id="BHXQ01000002">
    <property type="protein sequence ID" value="GCC51069.1"/>
    <property type="molecule type" value="Genomic_DNA"/>
</dbReference>
<evidence type="ECO:0000256" key="1">
    <source>
        <dbReference type="ARBA" id="ARBA00022729"/>
    </source>
</evidence>
<dbReference type="RefSeq" id="WP_127121711.1">
    <property type="nucleotide sequence ID" value="NZ_BHXQ01000002.1"/>
</dbReference>
<dbReference type="PANTHER" id="PTHR35936:SF19">
    <property type="entry name" value="AMINO-ACID-BINDING PROTEIN YXEM-RELATED"/>
    <property type="match status" value="1"/>
</dbReference>
<reference evidence="3 4" key="1">
    <citation type="submission" date="2018-11" db="EMBL/GenBank/DDBJ databases">
        <title>Chryseotalea sanarue gen. nov., sp., nov., a member of the family Cytophagaceae, isolated from a brackish lake in Hamamatsu Japan.</title>
        <authorList>
            <person name="Maejima Y."/>
            <person name="Iino T."/>
            <person name="Muraguchi Y."/>
            <person name="Fukuda K."/>
            <person name="Ohkuma M."/>
            <person name="Moriuchi R."/>
            <person name="Dohra H."/>
            <person name="Kimbara K."/>
            <person name="Shintani M."/>
        </authorList>
    </citation>
    <scope>NUCLEOTIDE SEQUENCE [LARGE SCALE GENOMIC DNA]</scope>
    <source>
        <strain evidence="3 4">Ys</strain>
    </source>
</reference>
<feature type="domain" description="Solute-binding protein family 3/N-terminal" evidence="2">
    <location>
        <begin position="35"/>
        <end position="267"/>
    </location>
</feature>